<dbReference type="Gene3D" id="2.40.160.90">
    <property type="match status" value="1"/>
</dbReference>
<reference evidence="4 5" key="1">
    <citation type="submission" date="2022-12" db="EMBL/GenBank/DDBJ databases">
        <title>Genome sequence of Pasteurellaceae Bisgaard Taxon 45.</title>
        <authorList>
            <person name="Foggin C."/>
            <person name="Rosen L.E."/>
            <person name="Henton M."/>
            <person name="Buys A."/>
            <person name="Floyd T."/>
            <person name="Turner A.D."/>
            <person name="Tarbin J."/>
            <person name="Lloyd A.S."/>
            <person name="Chaitezvi C."/>
            <person name="Ellis R.J."/>
            <person name="Roberts H.C."/>
            <person name="Dastjerdi A."/>
            <person name="Nunez A."/>
            <person name="Van Vliet A.H."/>
            <person name="Steinbach F."/>
        </authorList>
    </citation>
    <scope>NUCLEOTIDE SEQUENCE [LARGE SCALE GENOMIC DNA]</scope>
    <source>
        <strain evidence="4 5">VF20HR</strain>
    </source>
</reference>
<dbReference type="EMBL" id="JAQAHH010000002">
    <property type="protein sequence ID" value="MDP9499650.1"/>
    <property type="molecule type" value="Genomic_DNA"/>
</dbReference>
<dbReference type="InterPro" id="IPR001677">
    <property type="entry name" value="TbpB_B_D"/>
</dbReference>
<dbReference type="NCBIfam" id="NF041636">
    <property type="entry name" value="slam_lipo"/>
    <property type="match status" value="1"/>
</dbReference>
<feature type="domain" description="Transferrin-binding protein B C-lobe/N-lobe beta-barrel" evidence="2">
    <location>
        <begin position="162"/>
        <end position="282"/>
    </location>
</feature>
<dbReference type="InterPro" id="IPR054843">
    <property type="entry name" value="Slam_hemophilin_C"/>
</dbReference>
<dbReference type="SUPFAM" id="SSF56925">
    <property type="entry name" value="OMPA-like"/>
    <property type="match status" value="1"/>
</dbReference>
<feature type="domain" description="HphA N-terminal heme-binding" evidence="3">
    <location>
        <begin position="34"/>
        <end position="147"/>
    </location>
</feature>
<feature type="signal peptide" evidence="1">
    <location>
        <begin position="1"/>
        <end position="22"/>
    </location>
</feature>
<dbReference type="Pfam" id="PF22828">
    <property type="entry name" value="HphA_N"/>
    <property type="match status" value="1"/>
</dbReference>
<evidence type="ECO:0000256" key="1">
    <source>
        <dbReference type="SAM" id="SignalP"/>
    </source>
</evidence>
<dbReference type="InterPro" id="IPR011250">
    <property type="entry name" value="OMP/PagP_B-barrel"/>
</dbReference>
<organism evidence="4 5">
    <name type="scientific">Bisgaard Taxon 45</name>
    <dbReference type="NCBI Taxonomy" id="304289"/>
    <lineage>
        <taxon>Bacteria</taxon>
        <taxon>Pseudomonadati</taxon>
        <taxon>Pseudomonadota</taxon>
        <taxon>Gammaproteobacteria</taxon>
        <taxon>Pasteurellales</taxon>
        <taxon>Pasteurellaceae</taxon>
    </lineage>
</organism>
<keyword evidence="1" id="KW-0732">Signal</keyword>
<keyword evidence="5" id="KW-1185">Reference proteome</keyword>
<evidence type="ECO:0000313" key="5">
    <source>
        <dbReference type="Proteomes" id="UP001224083"/>
    </source>
</evidence>
<feature type="chain" id="PRO_5047257284" evidence="1">
    <location>
        <begin position="23"/>
        <end position="284"/>
    </location>
</feature>
<dbReference type="Proteomes" id="UP001224083">
    <property type="component" value="Unassembled WGS sequence"/>
</dbReference>
<gene>
    <name evidence="4" type="ORF">O7M46_01610</name>
</gene>
<evidence type="ECO:0000259" key="2">
    <source>
        <dbReference type="Pfam" id="PF01298"/>
    </source>
</evidence>
<sequence length="284" mass="30500">MHKLTKSTITIALFTMTATAFAANTSGNVSTGNNAKNTATKFVLVGDAAAGNKYDGKAGINIVHKHAESGSINNKFQSFEKIASRVGKPFTRSVIEKTADGVIIGRMYNMPKAIAWIPFIPEHRDAGRMSFAQVGNMDVWFGDWEDVPRNSKNPVQEASKYTVYYAGTKQTKIKDLPNGQVSYRVQGINKHHNNSVDVLKGKFTADFTKKTVIGQIKRSDLDIGIDAKIIGAGFKGGATATSNGRTIAGHSEGKFYGAQAAGLAGMATFNKDHSKDTAFGGTKQ</sequence>
<evidence type="ECO:0000313" key="4">
    <source>
        <dbReference type="EMBL" id="MDP9499650.1"/>
    </source>
</evidence>
<evidence type="ECO:0000259" key="3">
    <source>
        <dbReference type="Pfam" id="PF22828"/>
    </source>
</evidence>
<proteinExistence type="predicted"/>
<comment type="caution">
    <text evidence="4">The sequence shown here is derived from an EMBL/GenBank/DDBJ whole genome shotgun (WGS) entry which is preliminary data.</text>
</comment>
<name>A0ABT9KCB7_9PAST</name>
<dbReference type="Pfam" id="PF01298">
    <property type="entry name" value="TbpB_B_D"/>
    <property type="match status" value="1"/>
</dbReference>
<accession>A0ABT9KCB7</accession>
<dbReference type="InterPro" id="IPR054535">
    <property type="entry name" value="HphA_N"/>
</dbReference>
<protein>
    <submittedName>
        <fullName evidence="4">Transferrin-binding protein-like solute binding protein</fullName>
    </submittedName>
</protein>